<keyword evidence="1" id="KW-0732">Signal</keyword>
<evidence type="ECO:0000313" key="3">
    <source>
        <dbReference type="Proteomes" id="UP000183670"/>
    </source>
</evidence>
<dbReference type="AlphaFoldDB" id="A0A1G6G7H1"/>
<dbReference type="Gene3D" id="1.25.40.390">
    <property type="match status" value="1"/>
</dbReference>
<dbReference type="Pfam" id="PF12771">
    <property type="entry name" value="SusD-like_2"/>
    <property type="match status" value="1"/>
</dbReference>
<keyword evidence="2" id="KW-0449">Lipoprotein</keyword>
<dbReference type="SUPFAM" id="SSF48452">
    <property type="entry name" value="TPR-like"/>
    <property type="match status" value="1"/>
</dbReference>
<sequence length="560" mass="63183">MKQIKILLAGFAAMTISFVSCTNDFESANANPNELNEINPEYLFNTSSYYTLNAFCGSMKKVLLANYSHYYGGAAGGQVQRYGNQGSTNDSYWKNVYNYAIFPVHFIQTQMENDEQYHNRVLIAKIWENYLFSQAVSIWGGIPKSQAFNAGERVPYDKESNIYYAMLNDLKACADGLKMDGDVYKADPIFPSGQKSSDLLKWKKFANSLRLRLAVRICNADRSKATEVIDELMENEQNLMTSNEDNCLLRWGDNADTRNYFYDYLVINRESNLDKLHSAGESILMYMAPYADPRLEKFFTPANAASMPDNFHWAPYWGQPKVSNLPSGVSLSPNPHSGKTADDYSQLQDKFTEQSYAEVIMNYAEVCLLKSELVHKGLGSGSQTAEAYYNAGVNASMAQYGVDGGKVNNYLQTPGIKWNTLTDLTVTEEGEDYYKDFIGIVSSAITSDEPDPIYRQIIMQQYIAMFYQSLDAWTLIRRSQVLEFPPHFSPETGYGAVNAGTKDNPYAYIPQRLVYPDSEKTNNEYELTKGIANLDGGQDAMSTKLWFALPTKTNPYLTNN</sequence>
<reference evidence="2 3" key="1">
    <citation type="submission" date="2016-10" db="EMBL/GenBank/DDBJ databases">
        <authorList>
            <person name="de Groot N.N."/>
        </authorList>
    </citation>
    <scope>NUCLEOTIDE SEQUENCE [LARGE SCALE GENOMIC DNA]</scope>
    <source>
        <strain evidence="2 3">NLAE-zl-C500</strain>
    </source>
</reference>
<proteinExistence type="predicted"/>
<protein>
    <submittedName>
        <fullName evidence="2">Susd and RagB outer membrane lipoprotein</fullName>
    </submittedName>
</protein>
<dbReference type="RefSeq" id="WP_074558877.1">
    <property type="nucleotide sequence ID" value="NZ_FMYE01000031.1"/>
</dbReference>
<name>A0A1G6G7H1_BACOV</name>
<organism evidence="2 3">
    <name type="scientific">Bacteroides ovatus</name>
    <dbReference type="NCBI Taxonomy" id="28116"/>
    <lineage>
        <taxon>Bacteria</taxon>
        <taxon>Pseudomonadati</taxon>
        <taxon>Bacteroidota</taxon>
        <taxon>Bacteroidia</taxon>
        <taxon>Bacteroidales</taxon>
        <taxon>Bacteroidaceae</taxon>
        <taxon>Bacteroides</taxon>
    </lineage>
</organism>
<dbReference type="InterPro" id="IPR041662">
    <property type="entry name" value="SusD-like_2"/>
</dbReference>
<dbReference type="Proteomes" id="UP000183670">
    <property type="component" value="Unassembled WGS sequence"/>
</dbReference>
<evidence type="ECO:0000256" key="1">
    <source>
        <dbReference type="SAM" id="SignalP"/>
    </source>
</evidence>
<feature type="chain" id="PRO_5010288720" evidence="1">
    <location>
        <begin position="23"/>
        <end position="560"/>
    </location>
</feature>
<feature type="signal peptide" evidence="1">
    <location>
        <begin position="1"/>
        <end position="22"/>
    </location>
</feature>
<gene>
    <name evidence="2" type="ORF">SAMN05192581_10315</name>
</gene>
<dbReference type="EMBL" id="FMYE01000031">
    <property type="protein sequence ID" value="SDB77947.1"/>
    <property type="molecule type" value="Genomic_DNA"/>
</dbReference>
<accession>A0A1G6G7H1</accession>
<dbReference type="InterPro" id="IPR011990">
    <property type="entry name" value="TPR-like_helical_dom_sf"/>
</dbReference>
<evidence type="ECO:0000313" key="2">
    <source>
        <dbReference type="EMBL" id="SDB77947.1"/>
    </source>
</evidence>
<dbReference type="PROSITE" id="PS51257">
    <property type="entry name" value="PROKAR_LIPOPROTEIN"/>
    <property type="match status" value="1"/>
</dbReference>